<evidence type="ECO:0000256" key="5">
    <source>
        <dbReference type="ARBA" id="ARBA00022824"/>
    </source>
</evidence>
<feature type="transmembrane region" description="Helical" evidence="10">
    <location>
        <begin position="130"/>
        <end position="149"/>
    </location>
</feature>
<evidence type="ECO:0000313" key="11">
    <source>
        <dbReference type="EMBL" id="KAL3232399.1"/>
    </source>
</evidence>
<proteinExistence type="inferred from homology"/>
<keyword evidence="5" id="KW-0256">Endoplasmic reticulum</keyword>
<comment type="subcellular location">
    <subcellularLocation>
        <location evidence="1">Endoplasmic reticulum membrane</location>
        <topology evidence="1">Multi-pass membrane protein</topology>
    </subcellularLocation>
</comment>
<evidence type="ECO:0000313" key="12">
    <source>
        <dbReference type="Proteomes" id="UP001623330"/>
    </source>
</evidence>
<evidence type="ECO:0000256" key="6">
    <source>
        <dbReference type="ARBA" id="ARBA00022989"/>
    </source>
</evidence>
<evidence type="ECO:0000256" key="2">
    <source>
        <dbReference type="ARBA" id="ARBA00007715"/>
    </source>
</evidence>
<dbReference type="Proteomes" id="UP001623330">
    <property type="component" value="Unassembled WGS sequence"/>
</dbReference>
<dbReference type="PIRSF" id="PIRSF017207">
    <property type="entry name" value="UCP017207_TM-p85"/>
    <property type="match status" value="1"/>
</dbReference>
<name>A0ABR4NUI5_9SACH</name>
<feature type="region of interest" description="Disordered" evidence="9">
    <location>
        <begin position="28"/>
        <end position="55"/>
    </location>
</feature>
<evidence type="ECO:0000256" key="9">
    <source>
        <dbReference type="SAM" id="MobiDB-lite"/>
    </source>
</evidence>
<feature type="transmembrane region" description="Helical" evidence="10">
    <location>
        <begin position="82"/>
        <end position="103"/>
    </location>
</feature>
<keyword evidence="7 8" id="KW-0472">Membrane</keyword>
<organism evidence="11 12">
    <name type="scientific">Nakaseomyces bracarensis</name>
    <dbReference type="NCBI Taxonomy" id="273131"/>
    <lineage>
        <taxon>Eukaryota</taxon>
        <taxon>Fungi</taxon>
        <taxon>Dikarya</taxon>
        <taxon>Ascomycota</taxon>
        <taxon>Saccharomycotina</taxon>
        <taxon>Saccharomycetes</taxon>
        <taxon>Saccharomycetales</taxon>
        <taxon>Saccharomycetaceae</taxon>
        <taxon>Nakaseomyces</taxon>
    </lineage>
</organism>
<sequence length="183" mass="20506">MPNNTDDWVENLLNPELVKEWKTTTLNTPSPRWYSGSGSGVDKQRSNTPAKKTQKPDIAALQVQKAWEIALQPAKSIPMNFFMSYMSGTSLQIIPIMTALMLLSGPIKSVFTIRQAFKPVLGNPESQSQVYGIMCLYILFQAILVFIGLQKLNAMGLIPNKTSDWMAWENVVNYNKGLKAFAF</sequence>
<keyword evidence="6 10" id="KW-1133">Transmembrane helix</keyword>
<evidence type="ECO:0000256" key="1">
    <source>
        <dbReference type="ARBA" id="ARBA00004477"/>
    </source>
</evidence>
<dbReference type="PANTHER" id="PTHR19315">
    <property type="entry name" value="ER MEMBRANE PROTEIN COMPLEX SUBUNIT 4"/>
    <property type="match status" value="1"/>
</dbReference>
<dbReference type="EMBL" id="JBEVYD010000005">
    <property type="protein sequence ID" value="KAL3232399.1"/>
    <property type="molecule type" value="Genomic_DNA"/>
</dbReference>
<evidence type="ECO:0000256" key="10">
    <source>
        <dbReference type="SAM" id="Phobius"/>
    </source>
</evidence>
<accession>A0ABR4NUI5</accession>
<comment type="similarity">
    <text evidence="2 8">Belongs to the EMC4 family.</text>
</comment>
<gene>
    <name evidence="11" type="ORF">RNJ44_04315</name>
</gene>
<evidence type="ECO:0000256" key="8">
    <source>
        <dbReference type="PIRNR" id="PIRNR017207"/>
    </source>
</evidence>
<comment type="caution">
    <text evidence="11">The sequence shown here is derived from an EMBL/GenBank/DDBJ whole genome shotgun (WGS) entry which is preliminary data.</text>
</comment>
<dbReference type="InterPro" id="IPR009445">
    <property type="entry name" value="TMEM85/Emc4"/>
</dbReference>
<protein>
    <recommendedName>
        <fullName evidence="3 8">ER membrane protein complex subunit 4</fullName>
    </recommendedName>
</protein>
<evidence type="ECO:0000256" key="4">
    <source>
        <dbReference type="ARBA" id="ARBA00022692"/>
    </source>
</evidence>
<evidence type="ECO:0000256" key="7">
    <source>
        <dbReference type="ARBA" id="ARBA00023136"/>
    </source>
</evidence>
<reference evidence="11 12" key="1">
    <citation type="submission" date="2024-05" db="EMBL/GenBank/DDBJ databases">
        <title>Long read based assembly of the Candida bracarensis genome reveals expanded adhesin content.</title>
        <authorList>
            <person name="Marcet-Houben M."/>
            <person name="Ksiezopolska E."/>
            <person name="Gabaldon T."/>
        </authorList>
    </citation>
    <scope>NUCLEOTIDE SEQUENCE [LARGE SCALE GENOMIC DNA]</scope>
    <source>
        <strain evidence="11 12">CBM6</strain>
    </source>
</reference>
<dbReference type="Pfam" id="PF06417">
    <property type="entry name" value="EMC4"/>
    <property type="match status" value="1"/>
</dbReference>
<keyword evidence="4 10" id="KW-0812">Transmembrane</keyword>
<keyword evidence="12" id="KW-1185">Reference proteome</keyword>
<evidence type="ECO:0000256" key="3">
    <source>
        <dbReference type="ARBA" id="ARBA00020820"/>
    </source>
</evidence>